<feature type="transmembrane region" description="Helical" evidence="7">
    <location>
        <begin position="530"/>
        <end position="548"/>
    </location>
</feature>
<comment type="similarity">
    <text evidence="6">Belongs to the ABC-4 integral membrane protein family.</text>
</comment>
<evidence type="ECO:0000256" key="5">
    <source>
        <dbReference type="ARBA" id="ARBA00023136"/>
    </source>
</evidence>
<keyword evidence="4 7" id="KW-1133">Transmembrane helix</keyword>
<feature type="signal peptide" evidence="8">
    <location>
        <begin position="1"/>
        <end position="31"/>
    </location>
</feature>
<dbReference type="InterPro" id="IPR003838">
    <property type="entry name" value="ABC3_permease_C"/>
</dbReference>
<dbReference type="AlphaFoldDB" id="A0A239EF34"/>
<evidence type="ECO:0000256" key="4">
    <source>
        <dbReference type="ARBA" id="ARBA00022989"/>
    </source>
</evidence>
<dbReference type="Proteomes" id="UP000198280">
    <property type="component" value="Unassembled WGS sequence"/>
</dbReference>
<evidence type="ECO:0000256" key="8">
    <source>
        <dbReference type="SAM" id="SignalP"/>
    </source>
</evidence>
<accession>A0A239EF34</accession>
<dbReference type="GO" id="GO:0022857">
    <property type="term" value="F:transmembrane transporter activity"/>
    <property type="evidence" value="ECO:0007669"/>
    <property type="project" value="TreeGrafter"/>
</dbReference>
<keyword evidence="5 7" id="KW-0472">Membrane</keyword>
<dbReference type="EMBL" id="FZOF01000005">
    <property type="protein sequence ID" value="SNS42524.1"/>
    <property type="molecule type" value="Genomic_DNA"/>
</dbReference>
<protein>
    <submittedName>
        <fullName evidence="10">FtsX-like permease family protein</fullName>
    </submittedName>
</protein>
<dbReference type="GO" id="GO:0005886">
    <property type="term" value="C:plasma membrane"/>
    <property type="evidence" value="ECO:0007669"/>
    <property type="project" value="UniProtKB-SubCell"/>
</dbReference>
<dbReference type="PANTHER" id="PTHR30572:SF4">
    <property type="entry name" value="ABC TRANSPORTER PERMEASE YTRF"/>
    <property type="match status" value="1"/>
</dbReference>
<gene>
    <name evidence="10" type="ORF">SAMN05216252_105435</name>
</gene>
<feature type="transmembrane region" description="Helical" evidence="7">
    <location>
        <begin position="1032"/>
        <end position="1058"/>
    </location>
</feature>
<feature type="domain" description="ABC3 transporter permease C-terminal" evidence="9">
    <location>
        <begin position="983"/>
        <end position="1100"/>
    </location>
</feature>
<organism evidence="10 11">
    <name type="scientific">Actinacidiphila glaucinigra</name>
    <dbReference type="NCBI Taxonomy" id="235986"/>
    <lineage>
        <taxon>Bacteria</taxon>
        <taxon>Bacillati</taxon>
        <taxon>Actinomycetota</taxon>
        <taxon>Actinomycetes</taxon>
        <taxon>Kitasatosporales</taxon>
        <taxon>Streptomycetaceae</taxon>
        <taxon>Actinacidiphila</taxon>
    </lineage>
</organism>
<evidence type="ECO:0000313" key="11">
    <source>
        <dbReference type="Proteomes" id="UP000198280"/>
    </source>
</evidence>
<evidence type="ECO:0000313" key="10">
    <source>
        <dbReference type="EMBL" id="SNS42524.1"/>
    </source>
</evidence>
<keyword evidence="11" id="KW-1185">Reference proteome</keyword>
<reference evidence="10 11" key="1">
    <citation type="submission" date="2017-06" db="EMBL/GenBank/DDBJ databases">
        <authorList>
            <person name="Kim H.J."/>
            <person name="Triplett B.A."/>
        </authorList>
    </citation>
    <scope>NUCLEOTIDE SEQUENCE [LARGE SCALE GENOMIC DNA]</scope>
    <source>
        <strain evidence="10 11">CGMCC 4.1858</strain>
    </source>
</reference>
<feature type="transmembrane region" description="Helical" evidence="7">
    <location>
        <begin position="391"/>
        <end position="411"/>
    </location>
</feature>
<evidence type="ECO:0000259" key="9">
    <source>
        <dbReference type="Pfam" id="PF02687"/>
    </source>
</evidence>
<feature type="transmembrane region" description="Helical" evidence="7">
    <location>
        <begin position="1078"/>
        <end position="1098"/>
    </location>
</feature>
<evidence type="ECO:0000256" key="3">
    <source>
        <dbReference type="ARBA" id="ARBA00022692"/>
    </source>
</evidence>
<dbReference type="InterPro" id="IPR050250">
    <property type="entry name" value="Macrolide_Exporter_MacB"/>
</dbReference>
<sequence length="1113" mass="114646">MSAFVFLRLRAHRLLLGAAVLSVLLTTCAVAALAAFSSAVGDAGLRRALQEQSAARTLVEITADVDGKDPGAADEAVRGTLTGAYDGLPVSVAGVTRSGPYGLPAALRPPGAPRTVDPDLTVLSTLDRARVTMAEGTLPGPPADGGPVPVALPEAASATLKVRTGQVIPLTDRLHRGTLRVRVTGTYRPVDRYALYWRLDPLEGRGVRTLSFTTYGPMLADPAAFGPGGVPAVEMAWQTRGDFAAMTTARADDLSGSVRRTVQRLDTLRAANSVVADSELPDLLAELRGTLLVSRSTLLISVLQLMLLAALSLLLVAGLLAEERSGETAQLRARGGSRAQMTGLAAAEALLLTVPAAVLAPLLAGPLVRLLAGHGALSRAGVRLDPSPVTAWWVAALTAFACALAVVGPVLRRSGTYAQQYTARRRRRALPAAAQAGADAGLVLVAGLAFWQLSRREAGSGALSTDTSGRLGLDPVLVGAPALCLLAGAVLALRLLPLAARLGERRAAKARGLPASLVGWQLARRPGRGAGPALLLVFAVSISMFAIGENGTWTRSQADQADFAVGADLRVSGSATPAFGQGGVYDDVPGIAAVTPAVRDTVSLPRDRDATVVAVDTTSAARVLRLRDDLSAEPLADLLRPLRADGGPAARGAGFVLPEGTDRLRMAVRLRSLGAGDRTVAGTVTDQLYATLTDRYGVPYTLALGEVRADGEQHVLEADFGYVTGRARGAGPAGPLRLTGLRAEYPVPRRNERHSLTVTGVRAVTGGGPREVTAPTTTTWSARTQIDNPDFPEAPGLGYRPSHAGTPRSAAGAPLTVRYDTGEEPFQKDTPGGADAASLTLRAGPPPPAVLPAVVTDAFLDAVDAKPGSTVPVELSGTRLSLRITGSVHALPTTGRDGSTGTGGGAVLLDLASLDRALVFQEQRPLEPTEWWLAAGPDGAPRVASALRARGDAATIVVRDEARAELRRDPLGAGPLSALPAAVVAAAVLAAVGFAVAAAGAVRERSEEFAVLRALGAPRKSLARVIAAEQGLLVLTAVGVGALLGGLLTRSIVPLIVLTARADSPVPAVRVELPAVPLLELLAAVAVLPLLAVAVAALRTADPVRALRRQGGE</sequence>
<proteinExistence type="inferred from homology"/>
<evidence type="ECO:0000256" key="1">
    <source>
        <dbReference type="ARBA" id="ARBA00004651"/>
    </source>
</evidence>
<evidence type="ECO:0000256" key="2">
    <source>
        <dbReference type="ARBA" id="ARBA00022475"/>
    </source>
</evidence>
<keyword evidence="2" id="KW-1003">Cell membrane</keyword>
<evidence type="ECO:0000256" key="6">
    <source>
        <dbReference type="ARBA" id="ARBA00038076"/>
    </source>
</evidence>
<name>A0A239EF34_9ACTN</name>
<feature type="transmembrane region" description="Helical" evidence="7">
    <location>
        <begin position="473"/>
        <end position="496"/>
    </location>
</feature>
<dbReference type="PANTHER" id="PTHR30572">
    <property type="entry name" value="MEMBRANE COMPONENT OF TRANSPORTER-RELATED"/>
    <property type="match status" value="1"/>
</dbReference>
<feature type="transmembrane region" description="Helical" evidence="7">
    <location>
        <begin position="432"/>
        <end position="453"/>
    </location>
</feature>
<comment type="subcellular location">
    <subcellularLocation>
        <location evidence="1">Cell membrane</location>
        <topology evidence="1">Multi-pass membrane protein</topology>
    </subcellularLocation>
</comment>
<feature type="transmembrane region" description="Helical" evidence="7">
    <location>
        <begin position="978"/>
        <end position="1002"/>
    </location>
</feature>
<feature type="transmembrane region" description="Helical" evidence="7">
    <location>
        <begin position="298"/>
        <end position="321"/>
    </location>
</feature>
<feature type="transmembrane region" description="Helical" evidence="7">
    <location>
        <begin position="342"/>
        <end position="364"/>
    </location>
</feature>
<evidence type="ECO:0000256" key="7">
    <source>
        <dbReference type="SAM" id="Phobius"/>
    </source>
</evidence>
<keyword evidence="3 7" id="KW-0812">Transmembrane</keyword>
<feature type="chain" id="PRO_5038632393" evidence="8">
    <location>
        <begin position="32"/>
        <end position="1113"/>
    </location>
</feature>
<feature type="domain" description="ABC3 transporter permease C-terminal" evidence="9">
    <location>
        <begin position="302"/>
        <end position="415"/>
    </location>
</feature>
<dbReference type="Pfam" id="PF02687">
    <property type="entry name" value="FtsX"/>
    <property type="match status" value="2"/>
</dbReference>
<keyword evidence="8" id="KW-0732">Signal</keyword>